<keyword evidence="19" id="KW-1185">Reference proteome</keyword>
<dbReference type="OrthoDB" id="9791132at2"/>
<keyword evidence="16" id="KW-0472">Membrane</keyword>
<evidence type="ECO:0000256" key="6">
    <source>
        <dbReference type="ARBA" id="ARBA00022670"/>
    </source>
</evidence>
<dbReference type="Gene3D" id="2.60.410.10">
    <property type="entry name" value="D-Ala-D-Ala carboxypeptidase, C-terminal domain"/>
    <property type="match status" value="1"/>
</dbReference>
<keyword evidence="9" id="KW-0133">Cell shape</keyword>
<dbReference type="InterPro" id="IPR012338">
    <property type="entry name" value="Beta-lactam/transpept-like"/>
</dbReference>
<evidence type="ECO:0000259" key="17">
    <source>
        <dbReference type="SMART" id="SM00936"/>
    </source>
</evidence>
<accession>A4XKH0</accession>
<dbReference type="EMBL" id="CP000679">
    <property type="protein sequence ID" value="ABP67405.1"/>
    <property type="molecule type" value="Genomic_DNA"/>
</dbReference>
<evidence type="ECO:0000256" key="14">
    <source>
        <dbReference type="PIRSR" id="PIRSR618044-2"/>
    </source>
</evidence>
<feature type="active site" evidence="13">
    <location>
        <position position="129"/>
    </location>
</feature>
<dbReference type="SMART" id="SM00936">
    <property type="entry name" value="PBP5_C"/>
    <property type="match status" value="1"/>
</dbReference>
<name>A4XKH0_CALS8</name>
<dbReference type="PANTHER" id="PTHR21581:SF33">
    <property type="entry name" value="D-ALANYL-D-ALANINE CARBOXYPEPTIDASE DACB"/>
    <property type="match status" value="1"/>
</dbReference>
<evidence type="ECO:0000256" key="8">
    <source>
        <dbReference type="ARBA" id="ARBA00022801"/>
    </source>
</evidence>
<evidence type="ECO:0000256" key="11">
    <source>
        <dbReference type="ARBA" id="ARBA00023316"/>
    </source>
</evidence>
<keyword evidence="8 18" id="KW-0378">Hydrolase</keyword>
<keyword evidence="16" id="KW-0812">Transmembrane</keyword>
<evidence type="ECO:0000256" key="4">
    <source>
        <dbReference type="ARBA" id="ARBA00012448"/>
    </source>
</evidence>
<dbReference type="Pfam" id="PF00768">
    <property type="entry name" value="Peptidase_S11"/>
    <property type="match status" value="1"/>
</dbReference>
<dbReference type="STRING" id="351627.Csac_1820"/>
<reference evidence="18 19" key="1">
    <citation type="journal article" date="2008" name="Appl. Environ. Microbiol.">
        <title>Hydrogenomics of the extremely thermophilic bacterium Caldicellulosiruptor saccharolyticus.</title>
        <authorList>
            <person name="van de Werken H.J."/>
            <person name="Verhaart M.R."/>
            <person name="VanFossen A.L."/>
            <person name="Willquist K."/>
            <person name="Lewis D.L."/>
            <person name="Nichols J.D."/>
            <person name="Goorissen H.P."/>
            <person name="Mongodin E.F."/>
            <person name="Nelson K.E."/>
            <person name="van Niel E.W."/>
            <person name="Stams A.J."/>
            <person name="Ward D.E."/>
            <person name="de Vos W.M."/>
            <person name="van der Oost J."/>
            <person name="Kelly R.M."/>
            <person name="Kengen S.W."/>
        </authorList>
    </citation>
    <scope>NUCLEOTIDE SEQUENCE [LARGE SCALE GENOMIC DNA]</scope>
    <source>
        <strain evidence="19">ATCC 43494 / DSM 8903 / Tp8T 6331</strain>
    </source>
</reference>
<evidence type="ECO:0000256" key="15">
    <source>
        <dbReference type="RuleBase" id="RU004016"/>
    </source>
</evidence>
<evidence type="ECO:0000256" key="2">
    <source>
        <dbReference type="ARBA" id="ARBA00004752"/>
    </source>
</evidence>
<proteinExistence type="inferred from homology"/>
<dbReference type="GO" id="GO:0008360">
    <property type="term" value="P:regulation of cell shape"/>
    <property type="evidence" value="ECO:0007669"/>
    <property type="project" value="UniProtKB-KW"/>
</dbReference>
<dbReference type="InterPro" id="IPR015956">
    <property type="entry name" value="Peniciliin-bd_prot_C_sf"/>
</dbReference>
<dbReference type="GO" id="GO:0071555">
    <property type="term" value="P:cell wall organization"/>
    <property type="evidence" value="ECO:0007669"/>
    <property type="project" value="UniProtKB-KW"/>
</dbReference>
<evidence type="ECO:0000256" key="12">
    <source>
        <dbReference type="ARBA" id="ARBA00034000"/>
    </source>
</evidence>
<comment type="pathway">
    <text evidence="2">Cell wall biogenesis; peptidoglycan biosynthesis.</text>
</comment>
<organism evidence="18 19">
    <name type="scientific">Caldicellulosiruptor saccharolyticus (strain ATCC 43494 / DSM 8903 / Tp8T 6331)</name>
    <dbReference type="NCBI Taxonomy" id="351627"/>
    <lineage>
        <taxon>Bacteria</taxon>
        <taxon>Bacillati</taxon>
        <taxon>Bacillota</taxon>
        <taxon>Bacillota incertae sedis</taxon>
        <taxon>Caldicellulosiruptorales</taxon>
        <taxon>Caldicellulosiruptoraceae</taxon>
        <taxon>Caldicellulosiruptor</taxon>
    </lineage>
</organism>
<feature type="binding site" evidence="14">
    <location>
        <position position="244"/>
    </location>
    <ligand>
        <name>substrate</name>
    </ligand>
</feature>
<comment type="catalytic activity">
    <reaction evidence="12">
        <text>Preferential cleavage: (Ac)2-L-Lys-D-Ala-|-D-Ala. Also transpeptidation of peptidyl-alanyl moieties that are N-acyl substituents of D-alanine.</text>
        <dbReference type="EC" id="3.4.16.4"/>
    </reaction>
</comment>
<dbReference type="PRINTS" id="PR00725">
    <property type="entry name" value="DADACBPTASE1"/>
</dbReference>
<feature type="domain" description="Peptidase S11 D-Ala-D-Ala carboxypeptidase A C-terminal" evidence="17">
    <location>
        <begin position="291"/>
        <end position="382"/>
    </location>
</feature>
<dbReference type="UniPathway" id="UPA00219"/>
<evidence type="ECO:0000256" key="13">
    <source>
        <dbReference type="PIRSR" id="PIRSR618044-1"/>
    </source>
</evidence>
<dbReference type="Proteomes" id="UP000000256">
    <property type="component" value="Chromosome"/>
</dbReference>
<dbReference type="GO" id="GO:0009252">
    <property type="term" value="P:peptidoglycan biosynthetic process"/>
    <property type="evidence" value="ECO:0007669"/>
    <property type="project" value="UniProtKB-UniPathway"/>
</dbReference>
<dbReference type="InterPro" id="IPR037167">
    <property type="entry name" value="Peptidase_S11_C_sf"/>
</dbReference>
<evidence type="ECO:0000256" key="10">
    <source>
        <dbReference type="ARBA" id="ARBA00022984"/>
    </source>
</evidence>
<evidence type="ECO:0000313" key="19">
    <source>
        <dbReference type="Proteomes" id="UP000000256"/>
    </source>
</evidence>
<keyword evidence="16" id="KW-1133">Transmembrane helix</keyword>
<evidence type="ECO:0000256" key="7">
    <source>
        <dbReference type="ARBA" id="ARBA00022729"/>
    </source>
</evidence>
<evidence type="ECO:0000256" key="1">
    <source>
        <dbReference type="ARBA" id="ARBA00003217"/>
    </source>
</evidence>
<dbReference type="PANTHER" id="PTHR21581">
    <property type="entry name" value="D-ALANYL-D-ALANINE CARBOXYPEPTIDASE"/>
    <property type="match status" value="1"/>
</dbReference>
<dbReference type="InterPro" id="IPR001967">
    <property type="entry name" value="Peptidase_S11_N"/>
</dbReference>
<dbReference type="Pfam" id="PF07943">
    <property type="entry name" value="PBP5_C"/>
    <property type="match status" value="1"/>
</dbReference>
<sequence>MTQKSKTVSFNSLRIALLIFLILFIPVPVYSKEESNTLLSDINAKSAILIEANTGQILFQKNPNSRCFPASTTKILTALVALSKEKDLDKLFKVSKNAIMIEPGSSSYYLNEGETISFQDALYAMLLISANDAANVIAENISGSIQEFVKEMNQFAQNIGAKDSHFVNPSGLHNPQHYTTAYDLSLIARQAYKNETLRKIVSTVEYKITTASMHKKPDWQIIYNINKLLRKNSKYYYPYANGMKTGYTAQAKRCLIASAKKDDIDLIAVILSSDDAFADAIKLLDYGFNNFRKEELFKQNQIIGKVMVDKVNKKWIDGYIKSSFYVLKNQNTNSEDITYRITFLKDIKPPINKDTVIGNVYIYSAGNLLSSIPIFSYESYIPQPKITTVIHTVKKGLVKGMKILFDFLLVVVVLIVIFAIATIIRLRRKRVKLKLRSTKTIDFSSFPNKKLK</sequence>
<evidence type="ECO:0000313" key="18">
    <source>
        <dbReference type="EMBL" id="ABP67405.1"/>
    </source>
</evidence>
<dbReference type="Gene3D" id="3.40.710.10">
    <property type="entry name" value="DD-peptidase/beta-lactamase superfamily"/>
    <property type="match status" value="1"/>
</dbReference>
<dbReference type="RefSeq" id="WP_011917339.1">
    <property type="nucleotide sequence ID" value="NC_009437.1"/>
</dbReference>
<keyword evidence="11" id="KW-0961">Cell wall biogenesis/degradation</keyword>
<dbReference type="InterPro" id="IPR018044">
    <property type="entry name" value="Peptidase_S11"/>
</dbReference>
<evidence type="ECO:0000256" key="3">
    <source>
        <dbReference type="ARBA" id="ARBA00007164"/>
    </source>
</evidence>
<evidence type="ECO:0000256" key="5">
    <source>
        <dbReference type="ARBA" id="ARBA00022645"/>
    </source>
</evidence>
<protein>
    <recommendedName>
        <fullName evidence="4">serine-type D-Ala-D-Ala carboxypeptidase</fullName>
        <ecNumber evidence="4">3.4.16.4</ecNumber>
    </recommendedName>
</protein>
<keyword evidence="10" id="KW-0573">Peptidoglycan synthesis</keyword>
<evidence type="ECO:0000256" key="16">
    <source>
        <dbReference type="SAM" id="Phobius"/>
    </source>
</evidence>
<dbReference type="SUPFAM" id="SSF56601">
    <property type="entry name" value="beta-lactamase/transpeptidase-like"/>
    <property type="match status" value="1"/>
</dbReference>
<comment type="function">
    <text evidence="1">Removes C-terminal D-alanyl residues from sugar-peptide cell wall precursors.</text>
</comment>
<dbReference type="AlphaFoldDB" id="A4XKH0"/>
<gene>
    <name evidence="18" type="ordered locus">Csac_1820</name>
</gene>
<dbReference type="GO" id="GO:0006508">
    <property type="term" value="P:proteolysis"/>
    <property type="evidence" value="ECO:0007669"/>
    <property type="project" value="UniProtKB-KW"/>
</dbReference>
<dbReference type="eggNOG" id="COG1686">
    <property type="taxonomic scope" value="Bacteria"/>
</dbReference>
<keyword evidence="5 18" id="KW-0121">Carboxypeptidase</keyword>
<comment type="similarity">
    <text evidence="3 15">Belongs to the peptidase S11 family.</text>
</comment>
<dbReference type="SUPFAM" id="SSF69189">
    <property type="entry name" value="Penicillin-binding protein associated domain"/>
    <property type="match status" value="1"/>
</dbReference>
<dbReference type="HOGENOM" id="CLU_027070_7_3_9"/>
<keyword evidence="6" id="KW-0645">Protease</keyword>
<dbReference type="EC" id="3.4.16.4" evidence="4"/>
<feature type="active site" description="Acyl-ester intermediate" evidence="13">
    <location>
        <position position="71"/>
    </location>
</feature>
<dbReference type="KEGG" id="csc:Csac_1820"/>
<keyword evidence="7" id="KW-0732">Signal</keyword>
<feature type="active site" description="Proton acceptor" evidence="13">
    <location>
        <position position="74"/>
    </location>
</feature>
<evidence type="ECO:0000256" key="9">
    <source>
        <dbReference type="ARBA" id="ARBA00022960"/>
    </source>
</evidence>
<feature type="transmembrane region" description="Helical" evidence="16">
    <location>
        <begin position="403"/>
        <end position="426"/>
    </location>
</feature>
<dbReference type="GO" id="GO:0009002">
    <property type="term" value="F:serine-type D-Ala-D-Ala carboxypeptidase activity"/>
    <property type="evidence" value="ECO:0007669"/>
    <property type="project" value="UniProtKB-EC"/>
</dbReference>
<dbReference type="InterPro" id="IPR012907">
    <property type="entry name" value="Peptidase_S11_C"/>
</dbReference>